<reference evidence="4 5" key="1">
    <citation type="journal article" date="2010" name="Nature">
        <title>Genome sequencing and analysis of the model grass Brachypodium distachyon.</title>
        <authorList>
            <consortium name="International Brachypodium Initiative"/>
        </authorList>
    </citation>
    <scope>NUCLEOTIDE SEQUENCE [LARGE SCALE GENOMIC DNA]</scope>
    <source>
        <strain evidence="4 5">Bd21</strain>
    </source>
</reference>
<evidence type="ECO:0000256" key="1">
    <source>
        <dbReference type="RuleBase" id="RU367018"/>
    </source>
</evidence>
<sequence>MIFFFAKNLQAPELLENMIPVIGQHFRTFNEAFEFYNAYAKHTGFGLKRSQRNAYRRYMRCTKEGKYTTSVHDGERRRGRASKKIGCKAHMGVKMNADGGCVIKSIHFEHNHQLTLSPSMLVFLHSHKRVNPTLQDYIKDLQLSNVKHVNIMSLLTRLSGGHDKLGCHNRDVLNTKAKNARKESADDVQKLFKFFDDMTAENENFYYDLHANASCRAAYADFGDCITFDTTYKSNKFHLPLAVFVGVSNHLLSSIFRVVLMGDESVDSFKWCPSMAKAIPQIFPRSLHKLCRWHIMRKHKDSLGKLYKLFPDLKDQLAAVPTHPLMPTELEAAWHELVNKYNLHDVNVMVNLWNDSTYWKDVFCARMTSTQRSESMNHVLKKGFMREQHDLHIFAQQVNNCIQRRLESEAAEATASMGVMKPLTWYGFEAQILEHYTRAVYGVFWERQFHSTGFRIKTSPQNTTEFLVHHYN</sequence>
<dbReference type="InterPro" id="IPR031052">
    <property type="entry name" value="FHY3/FAR1"/>
</dbReference>
<comment type="similarity">
    <text evidence="1">Belongs to the FHY3/FAR1 family.</text>
</comment>
<evidence type="ECO:0000313" key="5">
    <source>
        <dbReference type="EnsemblPlants" id="PNT76361"/>
    </source>
</evidence>
<dbReference type="InterPro" id="IPR004330">
    <property type="entry name" value="FAR1_DNA_bnd_dom"/>
</dbReference>
<dbReference type="GO" id="GO:0008270">
    <property type="term" value="F:zinc ion binding"/>
    <property type="evidence" value="ECO:0007669"/>
    <property type="project" value="UniProtKB-UniRule"/>
</dbReference>
<dbReference type="GO" id="GO:0006355">
    <property type="term" value="P:regulation of DNA-templated transcription"/>
    <property type="evidence" value="ECO:0007669"/>
    <property type="project" value="UniProtKB-UniRule"/>
</dbReference>
<dbReference type="InterPro" id="IPR018289">
    <property type="entry name" value="MULE_transposase_dom"/>
</dbReference>
<dbReference type="GO" id="GO:0005634">
    <property type="term" value="C:nucleus"/>
    <property type="evidence" value="ECO:0007669"/>
    <property type="project" value="UniProtKB-SubCell"/>
</dbReference>
<keyword evidence="6" id="KW-1185">Reference proteome</keyword>
<reference evidence="4" key="2">
    <citation type="submission" date="2017-06" db="EMBL/GenBank/DDBJ databases">
        <title>WGS assembly of Brachypodium distachyon.</title>
        <authorList>
            <consortium name="The International Brachypodium Initiative"/>
            <person name="Lucas S."/>
            <person name="Harmon-Smith M."/>
            <person name="Lail K."/>
            <person name="Tice H."/>
            <person name="Grimwood J."/>
            <person name="Bruce D."/>
            <person name="Barry K."/>
            <person name="Shu S."/>
            <person name="Lindquist E."/>
            <person name="Wang M."/>
            <person name="Pitluck S."/>
            <person name="Vogel J.P."/>
            <person name="Garvin D.F."/>
            <person name="Mockler T.C."/>
            <person name="Schmutz J."/>
            <person name="Rokhsar D."/>
            <person name="Bevan M.W."/>
        </authorList>
    </citation>
    <scope>NUCLEOTIDE SEQUENCE</scope>
    <source>
        <strain evidence="4">Bd21</strain>
    </source>
</reference>
<dbReference type="Proteomes" id="UP000008810">
    <property type="component" value="Chromosome 1"/>
</dbReference>
<name>A0A2K2DQ08_BRADI</name>
<evidence type="ECO:0000313" key="4">
    <source>
        <dbReference type="EMBL" id="PNT76361.1"/>
    </source>
</evidence>
<dbReference type="EMBL" id="CM000880">
    <property type="protein sequence ID" value="PNT76361.1"/>
    <property type="molecule type" value="Genomic_DNA"/>
</dbReference>
<evidence type="ECO:0000259" key="3">
    <source>
        <dbReference type="Pfam" id="PF10551"/>
    </source>
</evidence>
<keyword evidence="1" id="KW-0863">Zinc-finger</keyword>
<proteinExistence type="inferred from homology"/>
<comment type="subcellular location">
    <subcellularLocation>
        <location evidence="1">Nucleus</location>
    </subcellularLocation>
</comment>
<organism evidence="4">
    <name type="scientific">Brachypodium distachyon</name>
    <name type="common">Purple false brome</name>
    <name type="synonym">Trachynia distachya</name>
    <dbReference type="NCBI Taxonomy" id="15368"/>
    <lineage>
        <taxon>Eukaryota</taxon>
        <taxon>Viridiplantae</taxon>
        <taxon>Streptophyta</taxon>
        <taxon>Embryophyta</taxon>
        <taxon>Tracheophyta</taxon>
        <taxon>Spermatophyta</taxon>
        <taxon>Magnoliopsida</taxon>
        <taxon>Liliopsida</taxon>
        <taxon>Poales</taxon>
        <taxon>Poaceae</taxon>
        <taxon>BOP clade</taxon>
        <taxon>Pooideae</taxon>
        <taxon>Stipodae</taxon>
        <taxon>Brachypodieae</taxon>
        <taxon>Brachypodium</taxon>
    </lineage>
</organism>
<keyword evidence="1" id="KW-0862">Zinc</keyword>
<feature type="domain" description="FAR1" evidence="2">
    <location>
        <begin position="34"/>
        <end position="115"/>
    </location>
</feature>
<protein>
    <recommendedName>
        <fullName evidence="1">Protein FAR1-RELATED SEQUENCE</fullName>
    </recommendedName>
</protein>
<dbReference type="OrthoDB" id="694227at2759"/>
<dbReference type="PANTHER" id="PTHR31669:SF217">
    <property type="entry name" value="PROTEIN FAR1-RELATED SEQUENCE"/>
    <property type="match status" value="1"/>
</dbReference>
<dbReference type="Pfam" id="PF03101">
    <property type="entry name" value="FAR1"/>
    <property type="match status" value="1"/>
</dbReference>
<dbReference type="InParanoid" id="A0A2K2DQ08"/>
<dbReference type="AlphaFoldDB" id="A0A2K2DQ08"/>
<dbReference type="Gramene" id="PNT76361">
    <property type="protein sequence ID" value="PNT76361"/>
    <property type="gene ID" value="BRADI_1g47465v3"/>
</dbReference>
<comment type="function">
    <text evidence="1">Putative transcription activator involved in regulating light control of development.</text>
</comment>
<evidence type="ECO:0000259" key="2">
    <source>
        <dbReference type="Pfam" id="PF03101"/>
    </source>
</evidence>
<keyword evidence="1" id="KW-0539">Nucleus</keyword>
<dbReference type="STRING" id="15368.A0A2K2DQ08"/>
<gene>
    <name evidence="4" type="ORF">BRADI_1g47465v3</name>
</gene>
<dbReference type="PANTHER" id="PTHR31669">
    <property type="entry name" value="PROTEIN FAR1-RELATED SEQUENCE 10-RELATED"/>
    <property type="match status" value="1"/>
</dbReference>
<accession>A0A2K2DQ08</accession>
<evidence type="ECO:0000313" key="6">
    <source>
        <dbReference type="Proteomes" id="UP000008810"/>
    </source>
</evidence>
<dbReference type="Pfam" id="PF10551">
    <property type="entry name" value="MULE"/>
    <property type="match status" value="1"/>
</dbReference>
<feature type="domain" description="MULE transposase" evidence="3">
    <location>
        <begin position="226"/>
        <end position="272"/>
    </location>
</feature>
<keyword evidence="1" id="KW-0479">Metal-binding</keyword>
<reference evidence="5" key="3">
    <citation type="submission" date="2018-08" db="UniProtKB">
        <authorList>
            <consortium name="EnsemblPlants"/>
        </authorList>
    </citation>
    <scope>IDENTIFICATION</scope>
    <source>
        <strain evidence="5">cv. Bd21</strain>
    </source>
</reference>
<dbReference type="EnsemblPlants" id="PNT76361">
    <property type="protein sequence ID" value="PNT76361"/>
    <property type="gene ID" value="BRADI_1g47465v3"/>
</dbReference>